<dbReference type="InterPro" id="IPR004559">
    <property type="entry name" value="HemW-like"/>
</dbReference>
<name>D3SPM9_THEAH</name>
<comment type="function">
    <text evidence="2">Probably acts as a heme chaperone, transferring heme to an unknown acceptor. Binds one molecule of heme per monomer, possibly covalently. Binds 1 [4Fe-4S] cluster. The cluster is coordinated with 3 cysteines and an exchangeable S-adenosyl-L-methionine.</text>
</comment>
<dbReference type="InterPro" id="IPR006638">
    <property type="entry name" value="Elp3/MiaA/NifB-like_rSAM"/>
</dbReference>
<gene>
    <name evidence="4" type="ordered locus">Thal_0482</name>
</gene>
<evidence type="ECO:0000313" key="4">
    <source>
        <dbReference type="EMBL" id="ADC89116.1"/>
    </source>
</evidence>
<keyword evidence="5" id="KW-1185">Reference proteome</keyword>
<evidence type="ECO:0000256" key="2">
    <source>
        <dbReference type="RuleBase" id="RU364116"/>
    </source>
</evidence>
<dbReference type="GO" id="GO:0005737">
    <property type="term" value="C:cytoplasm"/>
    <property type="evidence" value="ECO:0007669"/>
    <property type="project" value="UniProtKB-SubCell"/>
</dbReference>
<keyword evidence="2" id="KW-0949">S-adenosyl-L-methionine</keyword>
<dbReference type="GO" id="GO:0051539">
    <property type="term" value="F:4 iron, 4 sulfur cluster binding"/>
    <property type="evidence" value="ECO:0007669"/>
    <property type="project" value="UniProtKB-UniRule"/>
</dbReference>
<dbReference type="PANTHER" id="PTHR13932:SF5">
    <property type="entry name" value="RADICAL S-ADENOSYL METHIONINE DOMAIN-CONTAINING PROTEIN 1, MITOCHONDRIAL"/>
    <property type="match status" value="1"/>
</dbReference>
<dbReference type="OrthoDB" id="9808022at2"/>
<evidence type="ECO:0000313" key="5">
    <source>
        <dbReference type="Proteomes" id="UP000002043"/>
    </source>
</evidence>
<dbReference type="HOGENOM" id="CLU_027579_2_2_0"/>
<dbReference type="InterPro" id="IPR023404">
    <property type="entry name" value="rSAM_horseshoe"/>
</dbReference>
<dbReference type="PANTHER" id="PTHR13932">
    <property type="entry name" value="COPROPORPHYRINIGEN III OXIDASE"/>
    <property type="match status" value="1"/>
</dbReference>
<dbReference type="Gene3D" id="3.80.30.20">
    <property type="entry name" value="tm_1862 like domain"/>
    <property type="match status" value="1"/>
</dbReference>
<keyword evidence="2" id="KW-0143">Chaperone</keyword>
<dbReference type="GO" id="GO:0004109">
    <property type="term" value="F:coproporphyrinogen oxidase activity"/>
    <property type="evidence" value="ECO:0007669"/>
    <property type="project" value="InterPro"/>
</dbReference>
<dbReference type="GO" id="GO:0046872">
    <property type="term" value="F:metal ion binding"/>
    <property type="evidence" value="ECO:0007669"/>
    <property type="project" value="UniProtKB-UniRule"/>
</dbReference>
<dbReference type="SFLD" id="SFLDG01065">
    <property type="entry name" value="anaerobic_coproporphyrinogen-I"/>
    <property type="match status" value="1"/>
</dbReference>
<dbReference type="NCBIfam" id="TIGR00539">
    <property type="entry name" value="hemN_rel"/>
    <property type="match status" value="1"/>
</dbReference>
<feature type="domain" description="Radical SAM core" evidence="3">
    <location>
        <begin position="1"/>
        <end position="229"/>
    </location>
</feature>
<sequence>MIEGLYIHIPFCRQKCPYCDFVSLTRWNITFHQYLDLLLRELELRFTENWRVKTIYFGGGTPSLLDSKTLASFVSKLVQRVGDVREITVECNPEDYTERDWGLLLSAGVNRISIGAQSFLPKGLKILGRDHSVYHSIRSVLTAYKAGFRNINVDIIYAYPGQTLEDLEEELKVVRDLPIAHLSAYMLTPYEDTLFGIMVKKGQLEMPSDERVADMFLLLSEALEELGFVHYEVSNFAKKGYQCMHNLLYWTHGEFVGLGVSAWSFVENKRMGNTRNLELYRDALMEKKLPVETVEELKGKELLFDRLFVGLRTAYGVEEELLPLIPSHIREFFVVEEGRLRLTKKGWLLMNSILLELYDAVFNGPVGGGTLRGAPLQNR</sequence>
<dbReference type="Pfam" id="PF04055">
    <property type="entry name" value="Radical_SAM"/>
    <property type="match status" value="1"/>
</dbReference>
<dbReference type="SFLD" id="SFLDG01082">
    <property type="entry name" value="B12-binding_domain_containing"/>
    <property type="match status" value="1"/>
</dbReference>
<proteinExistence type="inferred from homology"/>
<comment type="subcellular location">
    <subcellularLocation>
        <location evidence="2">Cytoplasm</location>
    </subcellularLocation>
</comment>
<dbReference type="EMBL" id="CP001931">
    <property type="protein sequence ID" value="ADC89116.1"/>
    <property type="molecule type" value="Genomic_DNA"/>
</dbReference>
<keyword evidence="4" id="KW-0560">Oxidoreductase</keyword>
<dbReference type="eggNOG" id="COG0635">
    <property type="taxonomic scope" value="Bacteria"/>
</dbReference>
<dbReference type="Proteomes" id="UP000002043">
    <property type="component" value="Chromosome"/>
</dbReference>
<keyword evidence="2" id="KW-0411">Iron-sulfur</keyword>
<keyword evidence="2" id="KW-0479">Metal-binding</keyword>
<dbReference type="PROSITE" id="PS51918">
    <property type="entry name" value="RADICAL_SAM"/>
    <property type="match status" value="1"/>
</dbReference>
<dbReference type="STRING" id="638303.Thal_0482"/>
<reference evidence="5" key="1">
    <citation type="journal article" date="2010" name="Stand. Genomic Sci.">
        <title>Complete genome sequence of Thermocrinis albus type strain (HI 11/12T).</title>
        <authorList>
            <person name="Wirth R."/>
            <person name="Sikorski J."/>
            <person name="Brambilla E."/>
            <person name="Misra M."/>
            <person name="Lapidus A."/>
            <person name="Copeland A."/>
            <person name="Nolan M."/>
            <person name="Lucas S."/>
            <person name="Chen F."/>
            <person name="Tice H."/>
            <person name="Cheng J.F."/>
            <person name="Han C."/>
            <person name="Detter J.C."/>
            <person name="Tapia R."/>
            <person name="Bruce D."/>
            <person name="Goodwin L."/>
            <person name="Pitluck S."/>
            <person name="Pati A."/>
            <person name="Anderson I."/>
            <person name="Ivanova N."/>
            <person name="Mavromatis K."/>
            <person name="Mikhailova N."/>
            <person name="Chen A."/>
            <person name="Palaniappan K."/>
            <person name="Bilek Y."/>
            <person name="Hader T."/>
            <person name="Land M."/>
            <person name="Hauser L."/>
            <person name="Chang Y.J."/>
            <person name="Jeffries C.D."/>
            <person name="Tindall B.J."/>
            <person name="Rohde M."/>
            <person name="Goker M."/>
            <person name="Bristow J."/>
            <person name="Eisen J.A."/>
            <person name="Markowitz V."/>
            <person name="Hugenholtz P."/>
            <person name="Kyrpides N.C."/>
            <person name="Klenk H.P."/>
        </authorList>
    </citation>
    <scope>NUCLEOTIDE SEQUENCE [LARGE SCALE GENOMIC DNA]</scope>
    <source>
        <strain evidence="5">DSM 14484 / JCM 11386 / HI 11/12</strain>
    </source>
</reference>
<dbReference type="InterPro" id="IPR007197">
    <property type="entry name" value="rSAM"/>
</dbReference>
<evidence type="ECO:0000259" key="3">
    <source>
        <dbReference type="PROSITE" id="PS51918"/>
    </source>
</evidence>
<dbReference type="SFLD" id="SFLDS00029">
    <property type="entry name" value="Radical_SAM"/>
    <property type="match status" value="1"/>
</dbReference>
<dbReference type="AlphaFoldDB" id="D3SPM9"/>
<keyword evidence="2" id="KW-0349">Heme</keyword>
<dbReference type="SFLD" id="SFLDF00562">
    <property type="entry name" value="HemN-like__clustered_with_heat"/>
    <property type="match status" value="1"/>
</dbReference>
<dbReference type="InterPro" id="IPR034505">
    <property type="entry name" value="Coproporphyrinogen-III_oxidase"/>
</dbReference>
<keyword evidence="2" id="KW-0408">Iron</keyword>
<dbReference type="InterPro" id="IPR058240">
    <property type="entry name" value="rSAM_sf"/>
</dbReference>
<comment type="similarity">
    <text evidence="1">Belongs to the anaerobic coproporphyrinogen-III oxidase family. HemW subfamily.</text>
</comment>
<protein>
    <recommendedName>
        <fullName evidence="2">Heme chaperone HemW</fullName>
    </recommendedName>
</protein>
<dbReference type="SMART" id="SM00729">
    <property type="entry name" value="Elp3"/>
    <property type="match status" value="1"/>
</dbReference>
<keyword evidence="2" id="KW-0004">4Fe-4S</keyword>
<dbReference type="SUPFAM" id="SSF102114">
    <property type="entry name" value="Radical SAM enzymes"/>
    <property type="match status" value="1"/>
</dbReference>
<dbReference type="GO" id="GO:0006779">
    <property type="term" value="P:porphyrin-containing compound biosynthetic process"/>
    <property type="evidence" value="ECO:0007669"/>
    <property type="project" value="InterPro"/>
</dbReference>
<accession>D3SPM9</accession>
<organism evidence="4 5">
    <name type="scientific">Thermocrinis albus (strain DSM 14484 / JCM 11386 / HI 11/12)</name>
    <dbReference type="NCBI Taxonomy" id="638303"/>
    <lineage>
        <taxon>Bacteria</taxon>
        <taxon>Pseudomonadati</taxon>
        <taxon>Aquificota</taxon>
        <taxon>Aquificia</taxon>
        <taxon>Aquificales</taxon>
        <taxon>Aquificaceae</taxon>
        <taxon>Thermocrinis</taxon>
    </lineage>
</organism>
<evidence type="ECO:0000256" key="1">
    <source>
        <dbReference type="ARBA" id="ARBA00006100"/>
    </source>
</evidence>
<keyword evidence="2" id="KW-0963">Cytoplasm</keyword>
<dbReference type="RefSeq" id="WP_012991523.1">
    <property type="nucleotide sequence ID" value="NC_013894.1"/>
</dbReference>
<dbReference type="KEGG" id="tal:Thal_0482"/>